<dbReference type="SUPFAM" id="SSF111369">
    <property type="entry name" value="HlyD-like secretion proteins"/>
    <property type="match status" value="1"/>
</dbReference>
<organism evidence="2 3">
    <name type="scientific">Adhaeribacter soli</name>
    <dbReference type="NCBI Taxonomy" id="2607655"/>
    <lineage>
        <taxon>Bacteria</taxon>
        <taxon>Pseudomonadati</taxon>
        <taxon>Bacteroidota</taxon>
        <taxon>Cytophagia</taxon>
        <taxon>Cytophagales</taxon>
        <taxon>Hymenobacteraceae</taxon>
        <taxon>Adhaeribacter</taxon>
    </lineage>
</organism>
<dbReference type="RefSeq" id="WP_150902952.1">
    <property type="nucleotide sequence ID" value="NZ_VTWT01000002.1"/>
</dbReference>
<protein>
    <submittedName>
        <fullName evidence="2">Uncharacterized protein</fullName>
    </submittedName>
</protein>
<keyword evidence="3" id="KW-1185">Reference proteome</keyword>
<dbReference type="GO" id="GO:1990281">
    <property type="term" value="C:efflux pump complex"/>
    <property type="evidence" value="ECO:0007669"/>
    <property type="project" value="TreeGrafter"/>
</dbReference>
<dbReference type="PANTHER" id="PTHR30469">
    <property type="entry name" value="MULTIDRUG RESISTANCE PROTEIN MDTA"/>
    <property type="match status" value="1"/>
</dbReference>
<name>A0A5N1J4M8_9BACT</name>
<comment type="caution">
    <text evidence="2">The sequence shown here is derived from an EMBL/GenBank/DDBJ whole genome shotgun (WGS) entry which is preliminary data.</text>
</comment>
<keyword evidence="1" id="KW-0175">Coiled coil</keyword>
<gene>
    <name evidence="2" type="ORF">F0P94_06255</name>
</gene>
<dbReference type="AlphaFoldDB" id="A0A5N1J4M8"/>
<reference evidence="2 3" key="1">
    <citation type="submission" date="2019-09" db="EMBL/GenBank/DDBJ databases">
        <title>Genome sequence of Adhaeribacter sp. M2.</title>
        <authorList>
            <person name="Srinivasan S."/>
        </authorList>
    </citation>
    <scope>NUCLEOTIDE SEQUENCE [LARGE SCALE GENOMIC DNA]</scope>
    <source>
        <strain evidence="2 3">M2</strain>
    </source>
</reference>
<dbReference type="Proteomes" id="UP000326570">
    <property type="component" value="Unassembled WGS sequence"/>
</dbReference>
<proteinExistence type="predicted"/>
<dbReference type="Gene3D" id="1.10.287.470">
    <property type="entry name" value="Helix hairpin bin"/>
    <property type="match status" value="1"/>
</dbReference>
<dbReference type="GO" id="GO:0015562">
    <property type="term" value="F:efflux transmembrane transporter activity"/>
    <property type="evidence" value="ECO:0007669"/>
    <property type="project" value="TreeGrafter"/>
</dbReference>
<dbReference type="EMBL" id="VTWT01000002">
    <property type="protein sequence ID" value="KAA9341025.1"/>
    <property type="molecule type" value="Genomic_DNA"/>
</dbReference>
<evidence type="ECO:0000313" key="3">
    <source>
        <dbReference type="Proteomes" id="UP000326570"/>
    </source>
</evidence>
<accession>A0A5N1J4M8</accession>
<dbReference type="PANTHER" id="PTHR30469:SF15">
    <property type="entry name" value="HLYD FAMILY OF SECRETION PROTEINS"/>
    <property type="match status" value="1"/>
</dbReference>
<evidence type="ECO:0000313" key="2">
    <source>
        <dbReference type="EMBL" id="KAA9341025.1"/>
    </source>
</evidence>
<dbReference type="Gene3D" id="2.40.50.100">
    <property type="match status" value="1"/>
</dbReference>
<sequence>MATGRSAEENQDKGRQLFSSGFRLLLLLFLFSCGNPEKDNPVSEHKTSFDPNQVSAIGRIEPEAKIIQLSAEVSGVVKRIVAQAGDSVQAGDTIIEMTSLTEAAQVKNDATTIAIRQSEIRAGEASLAAAQTKAANLKLQFQRLQNAYNQGAESRQNVDNARTEADAAAREVNRLQAELKAKRQEITDAMQKREISELALEKRYVKAPENGLVLTMDLTPGAAITAFTPIADFAPEGPVTALCEVDELFADRVKAGQKALIRHQGMNDTLAFGKVIFAAPYLKKKSLFSDAAGDLEDRRVREVRIEAEKGKPLLFGMRVECLIFTK</sequence>
<feature type="coiled-coil region" evidence="1">
    <location>
        <begin position="127"/>
        <end position="192"/>
    </location>
</feature>
<dbReference type="Gene3D" id="2.40.30.170">
    <property type="match status" value="1"/>
</dbReference>
<evidence type="ECO:0000256" key="1">
    <source>
        <dbReference type="SAM" id="Coils"/>
    </source>
</evidence>